<proteinExistence type="predicted"/>
<feature type="domain" description="Gcp-like" evidence="1">
    <location>
        <begin position="33"/>
        <end position="145"/>
    </location>
</feature>
<dbReference type="AlphaFoldDB" id="A0A9D1PTD9"/>
<keyword evidence="2" id="KW-0808">Transferase</keyword>
<gene>
    <name evidence="2" type="primary">tsaB</name>
    <name evidence="2" type="ORF">IAB12_06370</name>
</gene>
<dbReference type="InterPro" id="IPR022496">
    <property type="entry name" value="T6A_TsaB"/>
</dbReference>
<reference evidence="2" key="2">
    <citation type="submission" date="2021-04" db="EMBL/GenBank/DDBJ databases">
        <authorList>
            <person name="Gilroy R."/>
        </authorList>
    </citation>
    <scope>NUCLEOTIDE SEQUENCE</scope>
    <source>
        <strain evidence="2">Gambia11-129</strain>
    </source>
</reference>
<evidence type="ECO:0000259" key="1">
    <source>
        <dbReference type="Pfam" id="PF00814"/>
    </source>
</evidence>
<dbReference type="EC" id="2.3.1.234" evidence="2"/>
<comment type="caution">
    <text evidence="2">The sequence shown here is derived from an EMBL/GenBank/DDBJ whole genome shotgun (WGS) entry which is preliminary data.</text>
</comment>
<reference evidence="2" key="1">
    <citation type="journal article" date="2021" name="PeerJ">
        <title>Extensive microbial diversity within the chicken gut microbiome revealed by metagenomics and culture.</title>
        <authorList>
            <person name="Gilroy R."/>
            <person name="Ravi A."/>
            <person name="Getino M."/>
            <person name="Pursley I."/>
            <person name="Horton D.L."/>
            <person name="Alikhan N.F."/>
            <person name="Baker D."/>
            <person name="Gharbi K."/>
            <person name="Hall N."/>
            <person name="Watson M."/>
            <person name="Adriaenssens E.M."/>
            <person name="Foster-Nyarko E."/>
            <person name="Jarju S."/>
            <person name="Secka A."/>
            <person name="Antonio M."/>
            <person name="Oren A."/>
            <person name="Chaudhuri R.R."/>
            <person name="La Ragione R."/>
            <person name="Hildebrand F."/>
            <person name="Pallen M.J."/>
        </authorList>
    </citation>
    <scope>NUCLEOTIDE SEQUENCE</scope>
    <source>
        <strain evidence="2">Gambia11-129</strain>
    </source>
</reference>
<dbReference type="GO" id="GO:0061711">
    <property type="term" value="F:tRNA N(6)-L-threonylcarbamoyladenine synthase activity"/>
    <property type="evidence" value="ECO:0007669"/>
    <property type="project" value="UniProtKB-EC"/>
</dbReference>
<organism evidence="2 3">
    <name type="scientific">Candidatus Ornithospirochaeta avicola</name>
    <dbReference type="NCBI Taxonomy" id="2840896"/>
    <lineage>
        <taxon>Bacteria</taxon>
        <taxon>Pseudomonadati</taxon>
        <taxon>Spirochaetota</taxon>
        <taxon>Spirochaetia</taxon>
        <taxon>Spirochaetales</taxon>
        <taxon>Spirochaetaceae</taxon>
        <taxon>Spirochaetaceae incertae sedis</taxon>
        <taxon>Candidatus Ornithospirochaeta</taxon>
    </lineage>
</organism>
<protein>
    <submittedName>
        <fullName evidence="2">tRNA (Adenosine(37)-N6)-threonylcarbamoyltransferase complex dimerization subunit type 1 TsaB</fullName>
        <ecNumber evidence="2">2.3.1.234</ecNumber>
    </submittedName>
</protein>
<dbReference type="SUPFAM" id="SSF53067">
    <property type="entry name" value="Actin-like ATPase domain"/>
    <property type="match status" value="1"/>
</dbReference>
<evidence type="ECO:0000313" key="3">
    <source>
        <dbReference type="Proteomes" id="UP000823936"/>
    </source>
</evidence>
<accession>A0A9D1PTD9</accession>
<dbReference type="Gene3D" id="3.30.420.40">
    <property type="match status" value="2"/>
</dbReference>
<dbReference type="EMBL" id="DXHU01000023">
    <property type="protein sequence ID" value="HIV99381.1"/>
    <property type="molecule type" value="Genomic_DNA"/>
</dbReference>
<sequence length="229" mass="25223">MNILAIDTSTKILSIAVKTDESYEERLIDGHFSHSEDLLHEIKEMCARALIALKDLDILICTKGPGSFTGLRVGMATLKGIRSASGAKLVSIPTLSAMINTVKAISDLPVLAVMDAKKKRYYIRLEDKENVIVSDIDANAEDIKSELSSFCKILVVGDYEKIKEDLKKAAPSVLFVHDPKNTGNISKSLIELGLRQLEEEGEDEIGMGPVYIRKSDAEVSLEKRIKEGF</sequence>
<dbReference type="InterPro" id="IPR043129">
    <property type="entry name" value="ATPase_NBD"/>
</dbReference>
<evidence type="ECO:0000313" key="2">
    <source>
        <dbReference type="EMBL" id="HIV99381.1"/>
    </source>
</evidence>
<dbReference type="NCBIfam" id="TIGR03725">
    <property type="entry name" value="T6A_YeaZ"/>
    <property type="match status" value="1"/>
</dbReference>
<keyword evidence="2" id="KW-0012">Acyltransferase</keyword>
<dbReference type="GO" id="GO:0002949">
    <property type="term" value="P:tRNA threonylcarbamoyladenosine modification"/>
    <property type="evidence" value="ECO:0007669"/>
    <property type="project" value="InterPro"/>
</dbReference>
<name>A0A9D1PTD9_9SPIO</name>
<dbReference type="Pfam" id="PF00814">
    <property type="entry name" value="TsaD"/>
    <property type="match status" value="1"/>
</dbReference>
<dbReference type="InterPro" id="IPR000905">
    <property type="entry name" value="Gcp-like_dom"/>
</dbReference>
<dbReference type="Proteomes" id="UP000823936">
    <property type="component" value="Unassembled WGS sequence"/>
</dbReference>